<dbReference type="Pfam" id="PF08447">
    <property type="entry name" value="PAS_3"/>
    <property type="match status" value="1"/>
</dbReference>
<dbReference type="PROSITE" id="PS50887">
    <property type="entry name" value="GGDEF"/>
    <property type="match status" value="1"/>
</dbReference>
<dbReference type="SMART" id="SM00086">
    <property type="entry name" value="PAC"/>
    <property type="match status" value="1"/>
</dbReference>
<dbReference type="PROSITE" id="PS50113">
    <property type="entry name" value="PAC"/>
    <property type="match status" value="1"/>
</dbReference>
<protein>
    <submittedName>
        <fullName evidence="9">Putative diguanylate cyclase YegE</fullName>
        <ecNumber evidence="9">2.7.7.65</ecNumber>
    </submittedName>
</protein>
<dbReference type="PANTHER" id="PTHR44757:SF2">
    <property type="entry name" value="BIOFILM ARCHITECTURE MAINTENANCE PROTEIN MBAA"/>
    <property type="match status" value="1"/>
</dbReference>
<dbReference type="CDD" id="cd01949">
    <property type="entry name" value="GGDEF"/>
    <property type="match status" value="1"/>
</dbReference>
<dbReference type="CDD" id="cd00130">
    <property type="entry name" value="PAS"/>
    <property type="match status" value="1"/>
</dbReference>
<evidence type="ECO:0000259" key="7">
    <source>
        <dbReference type="PROSITE" id="PS50113"/>
    </source>
</evidence>
<sequence length="592" mass="63860">MLGTAIRHAGTSAIIFAVLAAFGIAVSREAGNVAIFWPANGAIVVLTAFADRRALLPILTGAALANLAVQLAYGDGLAFSLGLVLANGVEIAICALLVRIVRRNGPPHGLEDIAKVIGALVAGVVPAALLGGSIVAVTFGKPAASCMLTWFMSDLASALVVVPPFLTASRRNWDDLRHRLASRDLVLLRDVAILVLLAALAVLALPLHDLQVVSLFALPLLWSAIRFGVFPTAAISSFTALAVIWLIHAGRIDVMLGDSLAEEVLFAKTALVLIALPPLFVAAAIENTAAVNRLLAEKERKLSLVLDSLREGLWDWNIATGEVAFSERWLEIVGYQPGELPGHVTTWHLIGEPSDQARIQILLQEHFAGNTTYYEAEQRLRHKDGHWIWVLDRGMVVERDRDGRPLRAVGTISDIRGRKAEEAELRRRAHQDMLTGIGNRAHLEEMFARRLMSGDRGFSLLLIDLDRFKPVNDNHGHDAGDHALKVTAERIRACLRPTDVVARIGGDEFAALVETPPSGNLSGIASRLATAIGDEIAYGETKIRIGASIGYASVEDVGTSFAEIYKAADERLYMIKRREDPASAGSRSLAPT</sequence>
<feature type="transmembrane region" description="Helical" evidence="6">
    <location>
        <begin position="220"/>
        <end position="245"/>
    </location>
</feature>
<evidence type="ECO:0000256" key="1">
    <source>
        <dbReference type="ARBA" id="ARBA00004651"/>
    </source>
</evidence>
<dbReference type="InterPro" id="IPR001610">
    <property type="entry name" value="PAC"/>
</dbReference>
<proteinExistence type="predicted"/>
<dbReference type="RefSeq" id="WP_069306613.1">
    <property type="nucleotide sequence ID" value="NZ_MCRJ01000037.1"/>
</dbReference>
<evidence type="ECO:0000256" key="4">
    <source>
        <dbReference type="ARBA" id="ARBA00022989"/>
    </source>
</evidence>
<dbReference type="InterPro" id="IPR007895">
    <property type="entry name" value="MASE1"/>
</dbReference>
<dbReference type="AlphaFoldDB" id="A0A1E3H3E3"/>
<accession>A0A1E3H3E3</accession>
<dbReference type="InterPro" id="IPR035965">
    <property type="entry name" value="PAS-like_dom_sf"/>
</dbReference>
<dbReference type="SUPFAM" id="SSF55073">
    <property type="entry name" value="Nucleotide cyclase"/>
    <property type="match status" value="1"/>
</dbReference>
<dbReference type="SMART" id="SM00267">
    <property type="entry name" value="GGDEF"/>
    <property type="match status" value="1"/>
</dbReference>
<dbReference type="NCBIfam" id="TIGR00229">
    <property type="entry name" value="sensory_box"/>
    <property type="match status" value="1"/>
</dbReference>
<dbReference type="InterPro" id="IPR000700">
    <property type="entry name" value="PAS-assoc_C"/>
</dbReference>
<feature type="domain" description="GGDEF" evidence="8">
    <location>
        <begin position="456"/>
        <end position="592"/>
    </location>
</feature>
<name>A0A1E3H3E3_9HYPH</name>
<dbReference type="SMART" id="SM00091">
    <property type="entry name" value="PAS"/>
    <property type="match status" value="1"/>
</dbReference>
<keyword evidence="9" id="KW-0548">Nucleotidyltransferase</keyword>
<dbReference type="Gene3D" id="3.30.70.270">
    <property type="match status" value="1"/>
</dbReference>
<feature type="transmembrane region" description="Helical" evidence="6">
    <location>
        <begin position="9"/>
        <end position="27"/>
    </location>
</feature>
<dbReference type="Proteomes" id="UP000094622">
    <property type="component" value="Unassembled WGS sequence"/>
</dbReference>
<dbReference type="SUPFAM" id="SSF55785">
    <property type="entry name" value="PYP-like sensor domain (PAS domain)"/>
    <property type="match status" value="1"/>
</dbReference>
<keyword evidence="10" id="KW-1185">Reference proteome</keyword>
<dbReference type="PANTHER" id="PTHR44757">
    <property type="entry name" value="DIGUANYLATE CYCLASE DGCP"/>
    <property type="match status" value="1"/>
</dbReference>
<evidence type="ECO:0000259" key="8">
    <source>
        <dbReference type="PROSITE" id="PS50887"/>
    </source>
</evidence>
<keyword evidence="2" id="KW-1003">Cell membrane</keyword>
<dbReference type="Pfam" id="PF00990">
    <property type="entry name" value="GGDEF"/>
    <property type="match status" value="1"/>
</dbReference>
<dbReference type="Gene3D" id="3.30.450.20">
    <property type="entry name" value="PAS domain"/>
    <property type="match status" value="1"/>
</dbReference>
<feature type="transmembrane region" description="Helical" evidence="6">
    <location>
        <begin position="113"/>
        <end position="135"/>
    </location>
</feature>
<feature type="transmembrane region" description="Helical" evidence="6">
    <location>
        <begin position="187"/>
        <end position="208"/>
    </location>
</feature>
<keyword evidence="5 6" id="KW-0472">Membrane</keyword>
<feature type="transmembrane region" description="Helical" evidence="6">
    <location>
        <begin position="147"/>
        <end position="166"/>
    </location>
</feature>
<evidence type="ECO:0000313" key="10">
    <source>
        <dbReference type="Proteomes" id="UP000094622"/>
    </source>
</evidence>
<keyword evidence="3 6" id="KW-0812">Transmembrane</keyword>
<feature type="transmembrane region" description="Helical" evidence="6">
    <location>
        <begin position="33"/>
        <end position="50"/>
    </location>
</feature>
<keyword evidence="9" id="KW-0808">Transferase</keyword>
<dbReference type="NCBIfam" id="TIGR00254">
    <property type="entry name" value="GGDEF"/>
    <property type="match status" value="1"/>
</dbReference>
<reference evidence="9 10" key="1">
    <citation type="submission" date="2016-07" db="EMBL/GenBank/DDBJ databases">
        <title>Draft Genome Sequence of Methylobrevis pamukkalensis PK2.</title>
        <authorList>
            <person name="Vasilenko O.V."/>
            <person name="Doronina N.V."/>
            <person name="Shmareva M.N."/>
            <person name="Tarlachkov S.V."/>
            <person name="Mustakhimov I."/>
            <person name="Trotsenko Y.A."/>
        </authorList>
    </citation>
    <scope>NUCLEOTIDE SEQUENCE [LARGE SCALE GENOMIC DNA]</scope>
    <source>
        <strain evidence="9 10">PK2</strain>
    </source>
</reference>
<feature type="domain" description="PAC" evidence="7">
    <location>
        <begin position="374"/>
        <end position="427"/>
    </location>
</feature>
<evidence type="ECO:0000256" key="5">
    <source>
        <dbReference type="ARBA" id="ARBA00023136"/>
    </source>
</evidence>
<dbReference type="OrthoDB" id="9814202at2"/>
<dbReference type="PATRIC" id="fig|1439726.3.peg.1926"/>
<feature type="transmembrane region" description="Helical" evidence="6">
    <location>
        <begin position="265"/>
        <end position="285"/>
    </location>
</feature>
<comment type="subcellular location">
    <subcellularLocation>
        <location evidence="1">Cell membrane</location>
        <topology evidence="1">Multi-pass membrane protein</topology>
    </subcellularLocation>
</comment>
<evidence type="ECO:0000313" key="9">
    <source>
        <dbReference type="EMBL" id="ODN70838.1"/>
    </source>
</evidence>
<dbReference type="InterPro" id="IPR000014">
    <property type="entry name" value="PAS"/>
</dbReference>
<comment type="caution">
    <text evidence="9">The sequence shown here is derived from an EMBL/GenBank/DDBJ whole genome shotgun (WGS) entry which is preliminary data.</text>
</comment>
<dbReference type="GO" id="GO:0005886">
    <property type="term" value="C:plasma membrane"/>
    <property type="evidence" value="ECO:0007669"/>
    <property type="project" value="UniProtKB-SubCell"/>
</dbReference>
<dbReference type="GO" id="GO:0052621">
    <property type="term" value="F:diguanylate cyclase activity"/>
    <property type="evidence" value="ECO:0007669"/>
    <property type="project" value="UniProtKB-EC"/>
</dbReference>
<dbReference type="InterPro" id="IPR052155">
    <property type="entry name" value="Biofilm_reg_signaling"/>
</dbReference>
<dbReference type="InterPro" id="IPR000160">
    <property type="entry name" value="GGDEF_dom"/>
</dbReference>
<evidence type="ECO:0000256" key="2">
    <source>
        <dbReference type="ARBA" id="ARBA00022475"/>
    </source>
</evidence>
<dbReference type="InterPro" id="IPR029787">
    <property type="entry name" value="Nucleotide_cyclase"/>
</dbReference>
<dbReference type="EMBL" id="MCRJ01000037">
    <property type="protein sequence ID" value="ODN70838.1"/>
    <property type="molecule type" value="Genomic_DNA"/>
</dbReference>
<evidence type="ECO:0000256" key="6">
    <source>
        <dbReference type="SAM" id="Phobius"/>
    </source>
</evidence>
<gene>
    <name evidence="9" type="primary">yegE</name>
    <name evidence="9" type="ORF">A6302_01824</name>
</gene>
<dbReference type="InterPro" id="IPR013655">
    <property type="entry name" value="PAS_fold_3"/>
</dbReference>
<dbReference type="EC" id="2.7.7.65" evidence="9"/>
<keyword evidence="4 6" id="KW-1133">Transmembrane helix</keyword>
<organism evidence="9 10">
    <name type="scientific">Methylobrevis pamukkalensis</name>
    <dbReference type="NCBI Taxonomy" id="1439726"/>
    <lineage>
        <taxon>Bacteria</taxon>
        <taxon>Pseudomonadati</taxon>
        <taxon>Pseudomonadota</taxon>
        <taxon>Alphaproteobacteria</taxon>
        <taxon>Hyphomicrobiales</taxon>
        <taxon>Pleomorphomonadaceae</taxon>
        <taxon>Methylobrevis</taxon>
    </lineage>
</organism>
<dbReference type="Pfam" id="PF05231">
    <property type="entry name" value="MASE1"/>
    <property type="match status" value="1"/>
</dbReference>
<dbReference type="InterPro" id="IPR043128">
    <property type="entry name" value="Rev_trsase/Diguanyl_cyclase"/>
</dbReference>
<evidence type="ECO:0000256" key="3">
    <source>
        <dbReference type="ARBA" id="ARBA00022692"/>
    </source>
</evidence>
<feature type="transmembrane region" description="Helical" evidence="6">
    <location>
        <begin position="79"/>
        <end position="101"/>
    </location>
</feature>